<dbReference type="PROSITE" id="PS00092">
    <property type="entry name" value="N6_MTASE"/>
    <property type="match status" value="1"/>
</dbReference>
<dbReference type="STRING" id="1630136.AS592_03300"/>
<dbReference type="Pfam" id="PF01555">
    <property type="entry name" value="N6_N4_Mtase"/>
    <property type="match status" value="1"/>
</dbReference>
<evidence type="ECO:0000259" key="7">
    <source>
        <dbReference type="Pfam" id="PF01555"/>
    </source>
</evidence>
<keyword evidence="3" id="KW-0489">Methyltransferase</keyword>
<evidence type="ECO:0000313" key="8">
    <source>
        <dbReference type="EMBL" id="KYJ85779.1"/>
    </source>
</evidence>
<dbReference type="EMBL" id="LNKT01000067">
    <property type="protein sequence ID" value="KYJ85779.1"/>
    <property type="molecule type" value="Genomic_DNA"/>
</dbReference>
<keyword evidence="4" id="KW-0808">Transferase</keyword>
<evidence type="ECO:0000256" key="1">
    <source>
        <dbReference type="ARBA" id="ARBA00006594"/>
    </source>
</evidence>
<evidence type="ECO:0000256" key="4">
    <source>
        <dbReference type="ARBA" id="ARBA00022679"/>
    </source>
</evidence>
<dbReference type="InterPro" id="IPR002052">
    <property type="entry name" value="DNA_methylase_N6_adenine_CS"/>
</dbReference>
<dbReference type="Proteomes" id="UP000075359">
    <property type="component" value="Unassembled WGS sequence"/>
</dbReference>
<evidence type="ECO:0000256" key="5">
    <source>
        <dbReference type="ARBA" id="ARBA00022691"/>
    </source>
</evidence>
<comment type="similarity">
    <text evidence="1">Belongs to the N(4)/N(6)-methyltransferase family.</text>
</comment>
<dbReference type="SUPFAM" id="SSF53335">
    <property type="entry name" value="S-adenosyl-L-methionine-dependent methyltransferases"/>
    <property type="match status" value="1"/>
</dbReference>
<dbReference type="PIRSF" id="PIRSF015855">
    <property type="entry name" value="TypeIII_Mtase_mKpnI"/>
    <property type="match status" value="1"/>
</dbReference>
<feature type="domain" description="DNA methylase N-4/N-6" evidence="7">
    <location>
        <begin position="111"/>
        <end position="418"/>
    </location>
</feature>
<dbReference type="GO" id="GO:0009007">
    <property type="term" value="F:site-specific DNA-methyltransferase (adenine-specific) activity"/>
    <property type="evidence" value="ECO:0007669"/>
    <property type="project" value="UniProtKB-EC"/>
</dbReference>
<reference evidence="8 9" key="1">
    <citation type="submission" date="2015-11" db="EMBL/GenBank/DDBJ databases">
        <title>Draft genome of Sulfurovum riftiae 1812E, a member of the Epsilonproteobacteria isolated from the tube of the deep-sea hydrothermal vent tubewom Riftia pachyptila.</title>
        <authorList>
            <person name="Vetriani C."/>
            <person name="Giovannelli D."/>
        </authorList>
    </citation>
    <scope>NUCLEOTIDE SEQUENCE [LARGE SCALE GENOMIC DNA]</scope>
    <source>
        <strain evidence="8 9">1812E</strain>
    </source>
</reference>
<dbReference type="InterPro" id="IPR002295">
    <property type="entry name" value="N4/N6-MTase_EcoPI_Mod-like"/>
</dbReference>
<keyword evidence="5" id="KW-0949">S-adenosyl-L-methionine</keyword>
<accession>A0A151CE67</accession>
<name>A0A151CE67_9BACT</name>
<gene>
    <name evidence="8" type="ORF">AS592_03300</name>
</gene>
<dbReference type="InterPro" id="IPR002941">
    <property type="entry name" value="DNA_methylase_N4/N6"/>
</dbReference>
<dbReference type="GO" id="GO:0032259">
    <property type="term" value="P:methylation"/>
    <property type="evidence" value="ECO:0007669"/>
    <property type="project" value="UniProtKB-KW"/>
</dbReference>
<comment type="caution">
    <text evidence="8">The sequence shown here is derived from an EMBL/GenBank/DDBJ whole genome shotgun (WGS) entry which is preliminary data.</text>
</comment>
<evidence type="ECO:0000313" key="9">
    <source>
        <dbReference type="Proteomes" id="UP000075359"/>
    </source>
</evidence>
<dbReference type="AlphaFoldDB" id="A0A151CE67"/>
<sequence length="622" mass="71122">MEKLDGKSMDIVAQNIEKLKEIFPDVFSEDKVDFEALEATLGEYIDRDNERYSFNWKGKARARRIAQTPSTGTLRPAPEESKKWDTTQNLYIEGDNLEVLKLLQKSYHKQVKMIYIDPPYNTGKDFVYKDNFKDNLKNYLELTGQVDAEGKKLSTNAETSGRYHSDWLNMMYPRLKLARNLLKDDGVIFISIDDNEVANLRKICDEIFGEENFVGNICWKKKTNGNNMGAIPPVHDHIIVYAKKQVDDLLLGEKIPQEYINKNYKNPDNDPRGPWTTSDLSANHVGPYFPILNPNTQKEHYPPKGRYWVFNEEEVQRRIEDGRIIFGKTGQSAPVQKKYLKDRESLRWKPETWWDKYGYNEDGTSEINELIGAKLFTHPKPTKLLKHLIDITLEEGIILDFFSGSATTAHAIMQLNAEDGGSRHYILVQLPEPTDEKSEAYKAGYKNICEIGKERIRRAGEKILGGGTSVPHNEGTKVPTLLDIGFKVFKLDSSNIKAWDPDSEDLEQSLFDAVNNIKEDRTEEDLLYEILLKYGLDLTLPIEALTLAGKKVYVVGLGSLIICLDEQITLEMVEEIAKLKEKYGADDLMRVVFRDNGFKDAEVKTNAIQILKQFGIDDVKSL</sequence>
<dbReference type="GO" id="GO:0003677">
    <property type="term" value="F:DNA binding"/>
    <property type="evidence" value="ECO:0007669"/>
    <property type="project" value="InterPro"/>
</dbReference>
<keyword evidence="9" id="KW-1185">Reference proteome</keyword>
<dbReference type="RefSeq" id="WP_067332221.1">
    <property type="nucleotide sequence ID" value="NZ_LNKT01000067.1"/>
</dbReference>
<dbReference type="PRINTS" id="PR00506">
    <property type="entry name" value="D21N6MTFRASE"/>
</dbReference>
<dbReference type="InterPro" id="IPR029063">
    <property type="entry name" value="SAM-dependent_MTases_sf"/>
</dbReference>
<protein>
    <recommendedName>
        <fullName evidence="2">site-specific DNA-methyltransferase (adenine-specific)</fullName>
        <ecNumber evidence="2">2.1.1.72</ecNumber>
    </recommendedName>
</protein>
<organism evidence="8 9">
    <name type="scientific">Sulfurovum riftiae</name>
    <dbReference type="NCBI Taxonomy" id="1630136"/>
    <lineage>
        <taxon>Bacteria</taxon>
        <taxon>Pseudomonadati</taxon>
        <taxon>Campylobacterota</taxon>
        <taxon>Epsilonproteobacteria</taxon>
        <taxon>Campylobacterales</taxon>
        <taxon>Sulfurovaceae</taxon>
        <taxon>Sulfurovum</taxon>
    </lineage>
</organism>
<dbReference type="GO" id="GO:0008170">
    <property type="term" value="F:N-methyltransferase activity"/>
    <property type="evidence" value="ECO:0007669"/>
    <property type="project" value="InterPro"/>
</dbReference>
<evidence type="ECO:0000256" key="6">
    <source>
        <dbReference type="ARBA" id="ARBA00047942"/>
    </source>
</evidence>
<proteinExistence type="inferred from homology"/>
<dbReference type="EC" id="2.1.1.72" evidence="2"/>
<dbReference type="OrthoDB" id="9800801at2"/>
<comment type="catalytic activity">
    <reaction evidence="6">
        <text>a 2'-deoxyadenosine in DNA + S-adenosyl-L-methionine = an N(6)-methyl-2'-deoxyadenosine in DNA + S-adenosyl-L-homocysteine + H(+)</text>
        <dbReference type="Rhea" id="RHEA:15197"/>
        <dbReference type="Rhea" id="RHEA-COMP:12418"/>
        <dbReference type="Rhea" id="RHEA-COMP:12419"/>
        <dbReference type="ChEBI" id="CHEBI:15378"/>
        <dbReference type="ChEBI" id="CHEBI:57856"/>
        <dbReference type="ChEBI" id="CHEBI:59789"/>
        <dbReference type="ChEBI" id="CHEBI:90615"/>
        <dbReference type="ChEBI" id="CHEBI:90616"/>
        <dbReference type="EC" id="2.1.1.72"/>
    </reaction>
</comment>
<evidence type="ECO:0000256" key="2">
    <source>
        <dbReference type="ARBA" id="ARBA00011900"/>
    </source>
</evidence>
<evidence type="ECO:0000256" key="3">
    <source>
        <dbReference type="ARBA" id="ARBA00022603"/>
    </source>
</evidence>
<dbReference type="Gene3D" id="3.40.50.150">
    <property type="entry name" value="Vaccinia Virus protein VP39"/>
    <property type="match status" value="1"/>
</dbReference>